<protein>
    <submittedName>
        <fullName evidence="3">DUF1206 domain-containing protein</fullName>
    </submittedName>
</protein>
<dbReference type="KEGG" id="flh:EJ997_05460"/>
<evidence type="ECO:0000259" key="2">
    <source>
        <dbReference type="Pfam" id="PF06724"/>
    </source>
</evidence>
<sequence>MNTPSGKKTVNHVTGTARGAASEAKNSKWFEYVARIGYVMTGLIHAMIGWICLRLGLTGDSGESADQSGAIGAFADAPGGAALLFIGGVAMAALALTHVLDVFYGSGRRSKKKASGIIKAISKAVMYAVLAYTSIQFALGDSSDSGDSAESAAEPFLSSPTGKAIVISVGVIIIIVGLYHVYKGISRKFHQDLSPSGDRQIGQLIDKTGLVGYVAKGIALMGVGAMVMWAGFTADADKARGLDAAFKEALDLPGGGIALAAIGIGFILYGIYSALRAKYQEM</sequence>
<name>A0A3Q9G6G6_9ACTO</name>
<accession>A0A3Q9G6G6</accession>
<evidence type="ECO:0000256" key="1">
    <source>
        <dbReference type="SAM" id="Phobius"/>
    </source>
</evidence>
<dbReference type="EMBL" id="CP034593">
    <property type="protein sequence ID" value="AZQ76868.1"/>
    <property type="molecule type" value="Genomic_DNA"/>
</dbReference>
<feature type="domain" description="DUF1206" evidence="2">
    <location>
        <begin position="119"/>
        <end position="186"/>
    </location>
</feature>
<feature type="transmembrane region" description="Helical" evidence="1">
    <location>
        <begin position="164"/>
        <end position="182"/>
    </location>
</feature>
<evidence type="ECO:0000313" key="4">
    <source>
        <dbReference type="Proteomes" id="UP000280344"/>
    </source>
</evidence>
<keyword evidence="1" id="KW-0472">Membrane</keyword>
<feature type="domain" description="DUF1206" evidence="2">
    <location>
        <begin position="211"/>
        <end position="279"/>
    </location>
</feature>
<organism evidence="3 4">
    <name type="scientific">Flaviflexus ciconiae</name>
    <dbReference type="NCBI Taxonomy" id="2496867"/>
    <lineage>
        <taxon>Bacteria</taxon>
        <taxon>Bacillati</taxon>
        <taxon>Actinomycetota</taxon>
        <taxon>Actinomycetes</taxon>
        <taxon>Actinomycetales</taxon>
        <taxon>Actinomycetaceae</taxon>
        <taxon>Flaviflexus</taxon>
    </lineage>
</organism>
<dbReference type="InterPro" id="IPR009597">
    <property type="entry name" value="DUF1206"/>
</dbReference>
<feature type="transmembrane region" description="Helical" evidence="1">
    <location>
        <begin position="120"/>
        <end position="139"/>
    </location>
</feature>
<feature type="transmembrane region" description="Helical" evidence="1">
    <location>
        <begin position="77"/>
        <end position="100"/>
    </location>
</feature>
<dbReference type="AlphaFoldDB" id="A0A3Q9G6G6"/>
<dbReference type="RefSeq" id="WP_126703674.1">
    <property type="nucleotide sequence ID" value="NZ_CP034593.1"/>
</dbReference>
<proteinExistence type="predicted"/>
<feature type="transmembrane region" description="Helical" evidence="1">
    <location>
        <begin position="252"/>
        <end position="272"/>
    </location>
</feature>
<feature type="transmembrane region" description="Helical" evidence="1">
    <location>
        <begin position="210"/>
        <end position="232"/>
    </location>
</feature>
<keyword evidence="1" id="KW-0812">Transmembrane</keyword>
<dbReference type="Proteomes" id="UP000280344">
    <property type="component" value="Chromosome"/>
</dbReference>
<evidence type="ECO:0000313" key="3">
    <source>
        <dbReference type="EMBL" id="AZQ76868.1"/>
    </source>
</evidence>
<feature type="transmembrane region" description="Helical" evidence="1">
    <location>
        <begin position="36"/>
        <end position="57"/>
    </location>
</feature>
<dbReference type="Pfam" id="PF06724">
    <property type="entry name" value="DUF1206"/>
    <property type="match status" value="3"/>
</dbReference>
<reference evidence="3 4" key="1">
    <citation type="submission" date="2018-12" db="EMBL/GenBank/DDBJ databases">
        <title>Complete genome sequence of Flaviflexus sp. H23T48.</title>
        <authorList>
            <person name="Bae J.-W."/>
            <person name="Lee J.-Y."/>
        </authorList>
    </citation>
    <scope>NUCLEOTIDE SEQUENCE [LARGE SCALE GENOMIC DNA]</scope>
    <source>
        <strain evidence="3 4">H23T48</strain>
    </source>
</reference>
<keyword evidence="4" id="KW-1185">Reference proteome</keyword>
<dbReference type="OrthoDB" id="4552598at2"/>
<keyword evidence="1" id="KW-1133">Transmembrane helix</keyword>
<gene>
    <name evidence="3" type="ORF">EJ997_05460</name>
</gene>
<feature type="domain" description="DUF1206" evidence="2">
    <location>
        <begin position="36"/>
        <end position="104"/>
    </location>
</feature>